<protein>
    <submittedName>
        <fullName evidence="1">Uncharacterized protein</fullName>
    </submittedName>
</protein>
<reference evidence="1 2" key="1">
    <citation type="submission" date="2007-04" db="EMBL/GenBank/DDBJ databases">
        <authorList>
            <person name="Fulton L."/>
            <person name="Clifton S."/>
            <person name="Fulton B."/>
            <person name="Xu J."/>
            <person name="Minx P."/>
            <person name="Pepin K.H."/>
            <person name="Johnson M."/>
            <person name="Thiruvilangam P."/>
            <person name="Bhonagiri V."/>
            <person name="Nash W.E."/>
            <person name="Mardis E.R."/>
            <person name="Wilson R.K."/>
        </authorList>
    </citation>
    <scope>NUCLEOTIDE SEQUENCE [LARGE SCALE GENOMIC DNA]</scope>
    <source>
        <strain evidence="1 2">ATCC 29799</strain>
    </source>
</reference>
<proteinExistence type="predicted"/>
<comment type="caution">
    <text evidence="1">The sequence shown here is derived from an EMBL/GenBank/DDBJ whole genome shotgun (WGS) entry which is preliminary data.</text>
</comment>
<dbReference type="EMBL" id="AAXG02000010">
    <property type="protein sequence ID" value="EDN00622.1"/>
    <property type="molecule type" value="Genomic_DNA"/>
</dbReference>
<reference evidence="1 2" key="2">
    <citation type="submission" date="2007-06" db="EMBL/GenBank/DDBJ databases">
        <title>Draft genome sequence of Pseudoflavonifractor capillosus ATCC 29799.</title>
        <authorList>
            <person name="Sudarsanam P."/>
            <person name="Ley R."/>
            <person name="Guruge J."/>
            <person name="Turnbaugh P.J."/>
            <person name="Mahowald M."/>
            <person name="Liep D."/>
            <person name="Gordon J."/>
        </authorList>
    </citation>
    <scope>NUCLEOTIDE SEQUENCE [LARGE SCALE GENOMIC DNA]</scope>
    <source>
        <strain evidence="1 2">ATCC 29799</strain>
    </source>
</reference>
<keyword evidence="2" id="KW-1185">Reference proteome</keyword>
<gene>
    <name evidence="1" type="ORF">BACCAP_01388</name>
</gene>
<sequence>MLPPLPHHSILFFFCEAELFSSHSFLFSKSNASKSSQIYFPAVLAPAAKSSARGNKFIVLH</sequence>
<evidence type="ECO:0000313" key="2">
    <source>
        <dbReference type="Proteomes" id="UP000003639"/>
    </source>
</evidence>
<dbReference type="AlphaFoldDB" id="A6NT59"/>
<accession>A6NT59</accession>
<dbReference type="STRING" id="411467.BACCAP_01388"/>
<dbReference type="Proteomes" id="UP000003639">
    <property type="component" value="Unassembled WGS sequence"/>
</dbReference>
<organism evidence="1 2">
    <name type="scientific">Pseudoflavonifractor capillosus ATCC 29799</name>
    <dbReference type="NCBI Taxonomy" id="411467"/>
    <lineage>
        <taxon>Bacteria</taxon>
        <taxon>Bacillati</taxon>
        <taxon>Bacillota</taxon>
        <taxon>Clostridia</taxon>
        <taxon>Eubacteriales</taxon>
        <taxon>Oscillospiraceae</taxon>
        <taxon>Pseudoflavonifractor</taxon>
    </lineage>
</organism>
<name>A6NT59_9FIRM</name>
<evidence type="ECO:0000313" key="1">
    <source>
        <dbReference type="EMBL" id="EDN00622.1"/>
    </source>
</evidence>